<feature type="region of interest" description="Disordered" evidence="1">
    <location>
        <begin position="42"/>
        <end position="71"/>
    </location>
</feature>
<dbReference type="Proteomes" id="UP001159405">
    <property type="component" value="Unassembled WGS sequence"/>
</dbReference>
<proteinExistence type="predicted"/>
<sequence>MTSSISDNSTGNGKESVPLGSEQSPLSSSNVLAHVIQKVEIPPASVPLEQGDDRDVQKTIYEPEPSLPRIDNVASEPEKEMIVALQRDDHTAREPRPAVREGPLQPVLREYKPQKFGNETFTRDFKAQWFKQYPWLSYSIDRKVGTCYVCSKFMNDNTFTFCNWKKTERLTKHH</sequence>
<reference evidence="2 3" key="1">
    <citation type="submission" date="2022-05" db="EMBL/GenBank/DDBJ databases">
        <authorList>
            <consortium name="Genoscope - CEA"/>
            <person name="William W."/>
        </authorList>
    </citation>
    <scope>NUCLEOTIDE SEQUENCE [LARGE SCALE GENOMIC DNA]</scope>
</reference>
<protein>
    <recommendedName>
        <fullName evidence="4">BED-type domain-containing protein</fullName>
    </recommendedName>
</protein>
<keyword evidence="3" id="KW-1185">Reference proteome</keyword>
<feature type="non-terminal residue" evidence="2">
    <location>
        <position position="174"/>
    </location>
</feature>
<feature type="region of interest" description="Disordered" evidence="1">
    <location>
        <begin position="1"/>
        <end position="28"/>
    </location>
</feature>
<evidence type="ECO:0000313" key="2">
    <source>
        <dbReference type="EMBL" id="CAH3140341.1"/>
    </source>
</evidence>
<accession>A0ABN8PCQ6</accession>
<gene>
    <name evidence="2" type="ORF">PLOB_00041197</name>
</gene>
<evidence type="ECO:0000313" key="3">
    <source>
        <dbReference type="Proteomes" id="UP001159405"/>
    </source>
</evidence>
<dbReference type="EMBL" id="CALNXK010000064">
    <property type="protein sequence ID" value="CAH3140341.1"/>
    <property type="molecule type" value="Genomic_DNA"/>
</dbReference>
<organism evidence="2 3">
    <name type="scientific">Porites lobata</name>
    <dbReference type="NCBI Taxonomy" id="104759"/>
    <lineage>
        <taxon>Eukaryota</taxon>
        <taxon>Metazoa</taxon>
        <taxon>Cnidaria</taxon>
        <taxon>Anthozoa</taxon>
        <taxon>Hexacorallia</taxon>
        <taxon>Scleractinia</taxon>
        <taxon>Fungiina</taxon>
        <taxon>Poritidae</taxon>
        <taxon>Porites</taxon>
    </lineage>
</organism>
<evidence type="ECO:0008006" key="4">
    <source>
        <dbReference type="Google" id="ProtNLM"/>
    </source>
</evidence>
<feature type="compositionally biased region" description="Polar residues" evidence="1">
    <location>
        <begin position="1"/>
        <end position="13"/>
    </location>
</feature>
<name>A0ABN8PCQ6_9CNID</name>
<comment type="caution">
    <text evidence="2">The sequence shown here is derived from an EMBL/GenBank/DDBJ whole genome shotgun (WGS) entry which is preliminary data.</text>
</comment>
<evidence type="ECO:0000256" key="1">
    <source>
        <dbReference type="SAM" id="MobiDB-lite"/>
    </source>
</evidence>